<dbReference type="Pfam" id="PF02666">
    <property type="entry name" value="PS_Dcarbxylase"/>
    <property type="match status" value="1"/>
</dbReference>
<dbReference type="InterPro" id="IPR003817">
    <property type="entry name" value="PS_Dcarbxylase"/>
</dbReference>
<dbReference type="GO" id="GO:0008654">
    <property type="term" value="P:phospholipid biosynthetic process"/>
    <property type="evidence" value="ECO:0007669"/>
    <property type="project" value="InterPro"/>
</dbReference>
<sequence length="349" mass="39495">MPGGLRFVTHLPGRHQYVDRDSARVVTERLIADSLINQLYARSREDSSLLFKAVTSLRMSAVLGFLNFDLPLPGRQRGIRSRIRAMGIDVDECLAEPESLNTPRKLFERQIRYWQCRPMPTAVDRIVSPADARMIAGSFDRHSSLFLKEKFFSFPELLGEDKPQWLRTFDGGDFAIFRLTPDKYHYNHLPVSGQVADIYEISGRCHSCNPGAVVSQVTPYSKNRRVVTIIDTDVPGGTGVGLVAMIEIVAMMIGDIVQCYSTRGYDDPLDIGTGMFLERGCPKSLYRPGSSVDVLIFQPHRVVFSEDILANMRRQDVTSRFTRHFRSPLVETDVRVRSEVGKKRNRALP</sequence>
<proteinExistence type="predicted"/>
<keyword evidence="4" id="KW-0670">Pyruvate</keyword>
<dbReference type="AlphaFoldDB" id="A0A5K7ZBB5"/>
<evidence type="ECO:0000313" key="6">
    <source>
        <dbReference type="Proteomes" id="UP000427769"/>
    </source>
</evidence>
<keyword evidence="6" id="KW-1185">Reference proteome</keyword>
<evidence type="ECO:0000256" key="2">
    <source>
        <dbReference type="ARBA" id="ARBA00023145"/>
    </source>
</evidence>
<reference evidence="5 6" key="1">
    <citation type="submission" date="2019-11" db="EMBL/GenBank/DDBJ databases">
        <title>Comparative genomics of hydrocarbon-degrading Desulfosarcina strains.</title>
        <authorList>
            <person name="Watanabe M."/>
            <person name="Kojima H."/>
            <person name="Fukui M."/>
        </authorList>
    </citation>
    <scope>NUCLEOTIDE SEQUENCE [LARGE SCALE GENOMIC DNA]</scope>
    <source>
        <strain evidence="5 6">PP31</strain>
    </source>
</reference>
<evidence type="ECO:0000256" key="4">
    <source>
        <dbReference type="ARBA" id="ARBA00023317"/>
    </source>
</evidence>
<organism evidence="5 6">
    <name type="scientific">Desulfosarcina widdelii</name>
    <dbReference type="NCBI Taxonomy" id="947919"/>
    <lineage>
        <taxon>Bacteria</taxon>
        <taxon>Pseudomonadati</taxon>
        <taxon>Thermodesulfobacteriota</taxon>
        <taxon>Desulfobacteria</taxon>
        <taxon>Desulfobacterales</taxon>
        <taxon>Desulfosarcinaceae</taxon>
        <taxon>Desulfosarcina</taxon>
    </lineage>
</organism>
<evidence type="ECO:0000256" key="1">
    <source>
        <dbReference type="ARBA" id="ARBA00022793"/>
    </source>
</evidence>
<keyword evidence="1" id="KW-0210">Decarboxylase</keyword>
<keyword evidence="2" id="KW-0865">Zymogen</keyword>
<dbReference type="GO" id="GO:0004609">
    <property type="term" value="F:phosphatidylserine decarboxylase activity"/>
    <property type="evidence" value="ECO:0007669"/>
    <property type="project" value="InterPro"/>
</dbReference>
<evidence type="ECO:0008006" key="7">
    <source>
        <dbReference type="Google" id="ProtNLM"/>
    </source>
</evidence>
<accession>A0A5K7ZBB5</accession>
<dbReference type="EMBL" id="AP021875">
    <property type="protein sequence ID" value="BBO78388.1"/>
    <property type="molecule type" value="Genomic_DNA"/>
</dbReference>
<dbReference type="KEGG" id="dwd:DSCW_58050"/>
<dbReference type="Proteomes" id="UP000427769">
    <property type="component" value="Chromosome"/>
</dbReference>
<protein>
    <recommendedName>
        <fullName evidence="7">Phosphatidylserine decarboxylase</fullName>
    </recommendedName>
</protein>
<evidence type="ECO:0000256" key="3">
    <source>
        <dbReference type="ARBA" id="ARBA00023239"/>
    </source>
</evidence>
<dbReference type="PANTHER" id="PTHR10067">
    <property type="entry name" value="PHOSPHATIDYLSERINE DECARBOXYLASE"/>
    <property type="match status" value="1"/>
</dbReference>
<keyword evidence="3" id="KW-0456">Lyase</keyword>
<evidence type="ECO:0000313" key="5">
    <source>
        <dbReference type="EMBL" id="BBO78388.1"/>
    </source>
</evidence>
<gene>
    <name evidence="5" type="ORF">DSCW_58050</name>
</gene>
<name>A0A5K7ZBB5_9BACT</name>